<gene>
    <name evidence="2" type="ORF">BCF33_1956</name>
</gene>
<protein>
    <submittedName>
        <fullName evidence="2">Squalene-associated FAD-dependent desaturase</fullName>
    </submittedName>
</protein>
<dbReference type="OrthoDB" id="7849608at2"/>
<name>A0A2T0X2C6_9RHOB</name>
<proteinExistence type="predicted"/>
<dbReference type="InterPro" id="IPR017830">
    <property type="entry name" value="SQase_HpnE"/>
</dbReference>
<dbReference type="PRINTS" id="PR00420">
    <property type="entry name" value="RNGMNOXGNASE"/>
</dbReference>
<dbReference type="SUPFAM" id="SSF51905">
    <property type="entry name" value="FAD/NAD(P)-binding domain"/>
    <property type="match status" value="1"/>
</dbReference>
<reference evidence="2 3" key="1">
    <citation type="submission" date="2018-03" db="EMBL/GenBank/DDBJ databases">
        <title>Genomic Encyclopedia of Archaeal and Bacterial Type Strains, Phase II (KMG-II): from individual species to whole genera.</title>
        <authorList>
            <person name="Goeker M."/>
        </authorList>
    </citation>
    <scope>NUCLEOTIDE SEQUENCE [LARGE SCALE GENOMIC DNA]</scope>
    <source>
        <strain evidence="2 3">DSM 29318</strain>
    </source>
</reference>
<evidence type="ECO:0000313" key="2">
    <source>
        <dbReference type="EMBL" id="PRY93090.1"/>
    </source>
</evidence>
<dbReference type="InterPro" id="IPR002937">
    <property type="entry name" value="Amino_oxidase"/>
</dbReference>
<dbReference type="EMBL" id="PVTT01000002">
    <property type="protein sequence ID" value="PRY93090.1"/>
    <property type="molecule type" value="Genomic_DNA"/>
</dbReference>
<organism evidence="2 3">
    <name type="scientific">Hasllibacter halocynthiae</name>
    <dbReference type="NCBI Taxonomy" id="595589"/>
    <lineage>
        <taxon>Bacteria</taxon>
        <taxon>Pseudomonadati</taxon>
        <taxon>Pseudomonadota</taxon>
        <taxon>Alphaproteobacteria</taxon>
        <taxon>Rhodobacterales</taxon>
        <taxon>Roseobacteraceae</taxon>
        <taxon>Hasllibacter</taxon>
    </lineage>
</organism>
<dbReference type="Proteomes" id="UP000238801">
    <property type="component" value="Unassembled WGS sequence"/>
</dbReference>
<dbReference type="GO" id="GO:0016491">
    <property type="term" value="F:oxidoreductase activity"/>
    <property type="evidence" value="ECO:0007669"/>
    <property type="project" value="InterPro"/>
</dbReference>
<feature type="domain" description="Amine oxidase" evidence="1">
    <location>
        <begin position="11"/>
        <end position="412"/>
    </location>
</feature>
<dbReference type="AlphaFoldDB" id="A0A2T0X2C6"/>
<dbReference type="Pfam" id="PF01593">
    <property type="entry name" value="Amino_oxidase"/>
    <property type="match status" value="1"/>
</dbReference>
<dbReference type="PANTHER" id="PTHR42923">
    <property type="entry name" value="PROTOPORPHYRINOGEN OXIDASE"/>
    <property type="match status" value="1"/>
</dbReference>
<evidence type="ECO:0000313" key="3">
    <source>
        <dbReference type="Proteomes" id="UP000238801"/>
    </source>
</evidence>
<dbReference type="NCBIfam" id="TIGR03467">
    <property type="entry name" value="HpnE"/>
    <property type="match status" value="1"/>
</dbReference>
<dbReference type="RefSeq" id="WP_106160717.1">
    <property type="nucleotide sequence ID" value="NZ_PVTT01000002.1"/>
</dbReference>
<keyword evidence="3" id="KW-1185">Reference proteome</keyword>
<sequence length="416" mass="42930">MSRAFVIGAGLAGLVAAERLSAAGRDVTILEASPKAGGRCRSYRDERLGQLIDNGNHLILSANRAVLGWARRIGGADALREGEAAFPFLDLADGRRWTVRPGRGPLGSLAAAARPPGVGRAALLREVGRLLLARRGRTVAAAVGAGGPAWRAFWDPMTRAVLNEDPEEGDAGLLRAAMVRSFAKGERAARPVFAPGGLGPALIDPALALLAGRGVGTRLRTPVTAIHGGGRAETLETRDGPIPLRPGDVAVLAVPSQHAASLLPGIPVPGPGRTIANGHFLVPAHGLPPLLALLGGTAHWLFARGDVVSVTVSAAERSPLDGLGREEALARLWSDVARAIRAHGGTAPDAMPAARFLRERAATFDQSPTGAARRTGPRTDRANLFLAGDHAATGLPATLEGAVLSGERAADLALRA</sequence>
<evidence type="ECO:0000259" key="1">
    <source>
        <dbReference type="Pfam" id="PF01593"/>
    </source>
</evidence>
<dbReference type="InterPro" id="IPR050464">
    <property type="entry name" value="Zeta_carotene_desat/Oxidored"/>
</dbReference>
<dbReference type="Gene3D" id="3.50.50.60">
    <property type="entry name" value="FAD/NAD(P)-binding domain"/>
    <property type="match status" value="1"/>
</dbReference>
<comment type="caution">
    <text evidence="2">The sequence shown here is derived from an EMBL/GenBank/DDBJ whole genome shotgun (WGS) entry which is preliminary data.</text>
</comment>
<dbReference type="InterPro" id="IPR036188">
    <property type="entry name" value="FAD/NAD-bd_sf"/>
</dbReference>
<dbReference type="PANTHER" id="PTHR42923:SF47">
    <property type="entry name" value="BLR3003 PROTEIN"/>
    <property type="match status" value="1"/>
</dbReference>
<accession>A0A2T0X2C6</accession>